<dbReference type="Proteomes" id="UP000824128">
    <property type="component" value="Unassembled WGS sequence"/>
</dbReference>
<evidence type="ECO:0000313" key="9">
    <source>
        <dbReference type="EMBL" id="HIU94989.1"/>
    </source>
</evidence>
<keyword evidence="2" id="KW-0813">Transport</keyword>
<evidence type="ECO:0000259" key="8">
    <source>
        <dbReference type="PROSITE" id="PS50928"/>
    </source>
</evidence>
<comment type="caution">
    <text evidence="9">The sequence shown here is derived from an EMBL/GenBank/DDBJ whole genome shotgun (WGS) entry which is preliminary data.</text>
</comment>
<keyword evidence="4 7" id="KW-0812">Transmembrane</keyword>
<dbReference type="Gene3D" id="1.10.3720.10">
    <property type="entry name" value="MetI-like"/>
    <property type="match status" value="1"/>
</dbReference>
<feature type="transmembrane region" description="Helical" evidence="7">
    <location>
        <begin position="21"/>
        <end position="44"/>
    </location>
</feature>
<dbReference type="PROSITE" id="PS50928">
    <property type="entry name" value="ABC_TM1"/>
    <property type="match status" value="1"/>
</dbReference>
<feature type="transmembrane region" description="Helical" evidence="7">
    <location>
        <begin position="151"/>
        <end position="170"/>
    </location>
</feature>
<reference evidence="9" key="1">
    <citation type="submission" date="2020-10" db="EMBL/GenBank/DDBJ databases">
        <authorList>
            <person name="Gilroy R."/>
        </authorList>
    </citation>
    <scope>NUCLEOTIDE SEQUENCE</scope>
    <source>
        <strain evidence="9">ChiGjej2B2-16831</strain>
    </source>
</reference>
<feature type="transmembrane region" description="Helical" evidence="7">
    <location>
        <begin position="273"/>
        <end position="294"/>
    </location>
</feature>
<evidence type="ECO:0000256" key="6">
    <source>
        <dbReference type="ARBA" id="ARBA00023136"/>
    </source>
</evidence>
<dbReference type="SUPFAM" id="SSF161098">
    <property type="entry name" value="MetI-like"/>
    <property type="match status" value="1"/>
</dbReference>
<evidence type="ECO:0000256" key="2">
    <source>
        <dbReference type="ARBA" id="ARBA00022448"/>
    </source>
</evidence>
<dbReference type="GO" id="GO:0005886">
    <property type="term" value="C:plasma membrane"/>
    <property type="evidence" value="ECO:0007669"/>
    <property type="project" value="UniProtKB-SubCell"/>
</dbReference>
<protein>
    <submittedName>
        <fullName evidence="9">Carbohydrate ABC transporter permease</fullName>
    </submittedName>
</protein>
<reference evidence="9" key="2">
    <citation type="journal article" date="2021" name="PeerJ">
        <title>Extensive microbial diversity within the chicken gut microbiome revealed by metagenomics and culture.</title>
        <authorList>
            <person name="Gilroy R."/>
            <person name="Ravi A."/>
            <person name="Getino M."/>
            <person name="Pursley I."/>
            <person name="Horton D.L."/>
            <person name="Alikhan N.F."/>
            <person name="Baker D."/>
            <person name="Gharbi K."/>
            <person name="Hall N."/>
            <person name="Watson M."/>
            <person name="Adriaenssens E.M."/>
            <person name="Foster-Nyarko E."/>
            <person name="Jarju S."/>
            <person name="Secka A."/>
            <person name="Antonio M."/>
            <person name="Oren A."/>
            <person name="Chaudhuri R.R."/>
            <person name="La Ragione R."/>
            <person name="Hildebrand F."/>
            <person name="Pallen M.J."/>
        </authorList>
    </citation>
    <scope>NUCLEOTIDE SEQUENCE</scope>
    <source>
        <strain evidence="9">ChiGjej2B2-16831</strain>
    </source>
</reference>
<proteinExistence type="predicted"/>
<keyword evidence="5 7" id="KW-1133">Transmembrane helix</keyword>
<comment type="subcellular location">
    <subcellularLocation>
        <location evidence="1">Cell membrane</location>
        <topology evidence="1">Multi-pass membrane protein</topology>
    </subcellularLocation>
</comment>
<feature type="transmembrane region" description="Helical" evidence="7">
    <location>
        <begin position="209"/>
        <end position="228"/>
    </location>
</feature>
<dbReference type="InterPro" id="IPR035906">
    <property type="entry name" value="MetI-like_sf"/>
</dbReference>
<evidence type="ECO:0000256" key="3">
    <source>
        <dbReference type="ARBA" id="ARBA00022475"/>
    </source>
</evidence>
<dbReference type="PANTHER" id="PTHR43744">
    <property type="entry name" value="ABC TRANSPORTER PERMEASE PROTEIN MG189-RELATED-RELATED"/>
    <property type="match status" value="1"/>
</dbReference>
<feature type="transmembrane region" description="Helical" evidence="7">
    <location>
        <begin position="123"/>
        <end position="145"/>
    </location>
</feature>
<dbReference type="EMBL" id="DVNZ01000238">
    <property type="protein sequence ID" value="HIU94989.1"/>
    <property type="molecule type" value="Genomic_DNA"/>
</dbReference>
<feature type="transmembrane region" description="Helical" evidence="7">
    <location>
        <begin position="88"/>
        <end position="111"/>
    </location>
</feature>
<evidence type="ECO:0000313" key="10">
    <source>
        <dbReference type="Proteomes" id="UP000824128"/>
    </source>
</evidence>
<evidence type="ECO:0000256" key="4">
    <source>
        <dbReference type="ARBA" id="ARBA00022692"/>
    </source>
</evidence>
<sequence length="309" mass="35102">MKQSLNRAGQPRRTMLQIAGFNFYDVFVYAFCIIFALICVYPMWYVLICSITPYEEYIKGGLMLWPTGGVDLQYYQAIFSTKAFTTSMWISVSKTAIATVLSLLVTATMAYACSKTHVRGMKVVNALVVFNLFFTGGLIPQYMLYRDLNLLGSYWVMVIPGALNITYFIIMRNYFTYSVPKELEEAALIDGCTDVGVFFRIVTPVSRSMLAAVALFIAVINWNDYYNYMMFISNKTNLQPFVWILRRMLVDQSMMNTVRRGAVGLGMELPPPMALRMATIICAMVPIMCVYPFLQKYFTSGITLGAIKE</sequence>
<accession>A0A9D1STW0</accession>
<gene>
    <name evidence="9" type="ORF">IAD24_07530</name>
</gene>
<dbReference type="GO" id="GO:0055085">
    <property type="term" value="P:transmembrane transport"/>
    <property type="evidence" value="ECO:0007669"/>
    <property type="project" value="InterPro"/>
</dbReference>
<feature type="domain" description="ABC transmembrane type-1" evidence="8">
    <location>
        <begin position="88"/>
        <end position="286"/>
    </location>
</feature>
<evidence type="ECO:0000256" key="5">
    <source>
        <dbReference type="ARBA" id="ARBA00022989"/>
    </source>
</evidence>
<dbReference type="InterPro" id="IPR000515">
    <property type="entry name" value="MetI-like"/>
</dbReference>
<keyword evidence="3" id="KW-1003">Cell membrane</keyword>
<evidence type="ECO:0000256" key="7">
    <source>
        <dbReference type="SAM" id="Phobius"/>
    </source>
</evidence>
<name>A0A9D1STW0_9FIRM</name>
<dbReference type="AlphaFoldDB" id="A0A9D1STW0"/>
<evidence type="ECO:0000256" key="1">
    <source>
        <dbReference type="ARBA" id="ARBA00004651"/>
    </source>
</evidence>
<dbReference type="PANTHER" id="PTHR43744:SF9">
    <property type="entry name" value="POLYGALACTURONAN_RHAMNOGALACTURONAN TRANSPORT SYSTEM PERMEASE PROTEIN YTCP"/>
    <property type="match status" value="1"/>
</dbReference>
<dbReference type="CDD" id="cd06261">
    <property type="entry name" value="TM_PBP2"/>
    <property type="match status" value="1"/>
</dbReference>
<organism evidence="9 10">
    <name type="scientific">Candidatus Aphodomorpha intestinavium</name>
    <dbReference type="NCBI Taxonomy" id="2840672"/>
    <lineage>
        <taxon>Bacteria</taxon>
        <taxon>Bacillati</taxon>
        <taxon>Bacillota</taxon>
        <taxon>Clostridia</taxon>
        <taxon>Eubacteriales</taxon>
        <taxon>Candidatus Aphodomorpha</taxon>
    </lineage>
</organism>
<keyword evidence="6 7" id="KW-0472">Membrane</keyword>